<feature type="region of interest" description="Disordered" evidence="1">
    <location>
        <begin position="1"/>
        <end position="29"/>
    </location>
</feature>
<accession>A0A8S5NSV0</accession>
<protein>
    <submittedName>
        <fullName evidence="2">Uncharacterized protein</fullName>
    </submittedName>
</protein>
<name>A0A8S5NSV0_9CAUD</name>
<reference evidence="2" key="1">
    <citation type="journal article" date="2021" name="Proc. Natl. Acad. Sci. U.S.A.">
        <title>A Catalog of Tens of Thousands of Viruses from Human Metagenomes Reveals Hidden Associations with Chronic Diseases.</title>
        <authorList>
            <person name="Tisza M.J."/>
            <person name="Buck C.B."/>
        </authorList>
    </citation>
    <scope>NUCLEOTIDE SEQUENCE</scope>
    <source>
        <strain evidence="2">CtQGT6</strain>
    </source>
</reference>
<proteinExistence type="predicted"/>
<evidence type="ECO:0000256" key="1">
    <source>
        <dbReference type="SAM" id="MobiDB-lite"/>
    </source>
</evidence>
<dbReference type="EMBL" id="BK015242">
    <property type="protein sequence ID" value="DAD97476.1"/>
    <property type="molecule type" value="Genomic_DNA"/>
</dbReference>
<sequence>MRFFDCPSIEDTKSHGITQSGTTLKIGGS</sequence>
<organism evidence="2">
    <name type="scientific">Siphoviridae sp. ctQGT6</name>
    <dbReference type="NCBI Taxonomy" id="2825491"/>
    <lineage>
        <taxon>Viruses</taxon>
        <taxon>Duplodnaviria</taxon>
        <taxon>Heunggongvirae</taxon>
        <taxon>Uroviricota</taxon>
        <taxon>Caudoviricetes</taxon>
    </lineage>
</organism>
<evidence type="ECO:0000313" key="2">
    <source>
        <dbReference type="EMBL" id="DAD97476.1"/>
    </source>
</evidence>